<evidence type="ECO:0000259" key="3">
    <source>
        <dbReference type="PROSITE" id="PS51123"/>
    </source>
</evidence>
<dbReference type="PANTHER" id="PTHR30329:SF21">
    <property type="entry name" value="LIPOPROTEIN YIAD-RELATED"/>
    <property type="match status" value="1"/>
</dbReference>
<feature type="domain" description="OmpA-like" evidence="3">
    <location>
        <begin position="187"/>
        <end position="308"/>
    </location>
</feature>
<evidence type="ECO:0000313" key="4">
    <source>
        <dbReference type="EMBL" id="MFD1293111.1"/>
    </source>
</evidence>
<dbReference type="RefSeq" id="WP_386808134.1">
    <property type="nucleotide sequence ID" value="NZ_JBHTMV010000003.1"/>
</dbReference>
<keyword evidence="1" id="KW-0472">Membrane</keyword>
<name>A0ABW3WLC1_9FLAO</name>
<dbReference type="InterPro" id="IPR006665">
    <property type="entry name" value="OmpA-like"/>
</dbReference>
<reference evidence="5" key="1">
    <citation type="journal article" date="2019" name="Int. J. Syst. Evol. Microbiol.">
        <title>The Global Catalogue of Microorganisms (GCM) 10K type strain sequencing project: providing services to taxonomists for standard genome sequencing and annotation.</title>
        <authorList>
            <consortium name="The Broad Institute Genomics Platform"/>
            <consortium name="The Broad Institute Genome Sequencing Center for Infectious Disease"/>
            <person name="Wu L."/>
            <person name="Ma J."/>
        </authorList>
    </citation>
    <scope>NUCLEOTIDE SEQUENCE [LARGE SCALE GENOMIC DNA]</scope>
    <source>
        <strain evidence="5">CCUG 62221</strain>
    </source>
</reference>
<dbReference type="Gene3D" id="1.20.5.1000">
    <property type="entry name" value="arf6 gtpase in complex with a specific effector, jip4"/>
    <property type="match status" value="1"/>
</dbReference>
<keyword evidence="2" id="KW-0175">Coiled coil</keyword>
<dbReference type="InterPro" id="IPR036737">
    <property type="entry name" value="OmpA-like_sf"/>
</dbReference>
<organism evidence="4 5">
    <name type="scientific">Lutibacter holmesii</name>
    <dbReference type="NCBI Taxonomy" id="1137985"/>
    <lineage>
        <taxon>Bacteria</taxon>
        <taxon>Pseudomonadati</taxon>
        <taxon>Bacteroidota</taxon>
        <taxon>Flavobacteriia</taxon>
        <taxon>Flavobacteriales</taxon>
        <taxon>Flavobacteriaceae</taxon>
        <taxon>Lutibacter</taxon>
    </lineage>
</organism>
<dbReference type="PANTHER" id="PTHR30329">
    <property type="entry name" value="STATOR ELEMENT OF FLAGELLAR MOTOR COMPLEX"/>
    <property type="match status" value="1"/>
</dbReference>
<feature type="coiled-coil region" evidence="2">
    <location>
        <begin position="25"/>
        <end position="175"/>
    </location>
</feature>
<evidence type="ECO:0000256" key="1">
    <source>
        <dbReference type="PROSITE-ProRule" id="PRU00473"/>
    </source>
</evidence>
<dbReference type="CDD" id="cd07185">
    <property type="entry name" value="OmpA_C-like"/>
    <property type="match status" value="1"/>
</dbReference>
<protein>
    <submittedName>
        <fullName evidence="4">OmpA family protein</fullName>
    </submittedName>
</protein>
<dbReference type="InterPro" id="IPR050330">
    <property type="entry name" value="Bact_OuterMem_StrucFunc"/>
</dbReference>
<sequence>MMLKKIALLCVIACTLNACVSKKVYQDLESKYNKLRSSNSKLIEEKDDLLAAKKSLEDDLVKLNKEYDELSAQKAQLQSDLEALQHKYNNLDESYQALSAQSSKKLAEQSQKNQELLAQLEEKEKILAAESLRLENLQKELNERSIQIEELQSLINAKEAQMQQLKDAISSALHNFEGKGLTVEHKNGKIYVSMENKLLFNSGSWAVGSEGKKAVKQLATVLAENADINVLIEGHTDNVPYKGTTVLDNWDLSVKRATAIVRILESEKVNPTQITAAGRSEYVPVGTNETKEGKAKNRRIEIILAPNLDEISKLLNE</sequence>
<dbReference type="Proteomes" id="UP001597241">
    <property type="component" value="Unassembled WGS sequence"/>
</dbReference>
<accession>A0ABW3WLC1</accession>
<proteinExistence type="predicted"/>
<dbReference type="SUPFAM" id="SSF103088">
    <property type="entry name" value="OmpA-like"/>
    <property type="match status" value="1"/>
</dbReference>
<comment type="caution">
    <text evidence="4">The sequence shown here is derived from an EMBL/GenBank/DDBJ whole genome shotgun (WGS) entry which is preliminary data.</text>
</comment>
<dbReference type="EMBL" id="JBHTMV010000003">
    <property type="protein sequence ID" value="MFD1293111.1"/>
    <property type="molecule type" value="Genomic_DNA"/>
</dbReference>
<dbReference type="PROSITE" id="PS51123">
    <property type="entry name" value="OMPA_2"/>
    <property type="match status" value="1"/>
</dbReference>
<dbReference type="Gene3D" id="3.30.1330.60">
    <property type="entry name" value="OmpA-like domain"/>
    <property type="match status" value="1"/>
</dbReference>
<gene>
    <name evidence="4" type="ORF">ACFQ5N_04605</name>
</gene>
<keyword evidence="5" id="KW-1185">Reference proteome</keyword>
<evidence type="ECO:0000313" key="5">
    <source>
        <dbReference type="Proteomes" id="UP001597241"/>
    </source>
</evidence>
<evidence type="ECO:0000256" key="2">
    <source>
        <dbReference type="SAM" id="Coils"/>
    </source>
</evidence>
<dbReference type="Pfam" id="PF00691">
    <property type="entry name" value="OmpA"/>
    <property type="match status" value="1"/>
</dbReference>